<evidence type="ECO:0000313" key="3">
    <source>
        <dbReference type="Proteomes" id="UP001385951"/>
    </source>
</evidence>
<dbReference type="EMBL" id="JASBNA010000054">
    <property type="protein sequence ID" value="KAK7679895.1"/>
    <property type="molecule type" value="Genomic_DNA"/>
</dbReference>
<proteinExistence type="predicted"/>
<feature type="region of interest" description="Disordered" evidence="1">
    <location>
        <begin position="140"/>
        <end position="172"/>
    </location>
</feature>
<feature type="compositionally biased region" description="Basic and acidic residues" evidence="1">
    <location>
        <begin position="15"/>
        <end position="24"/>
    </location>
</feature>
<sequence>MFAQRFDPTALFPTEEDKVEDKVGGKRRLSQTSISSEDSEDSEDSESDSEDSECDSDSSEDDSESSDSSSEGEDVTHENQSPEGKDEGKIESEDIEMKEIPEMAKHENDMEVDSEPKEPVENDPEYLSKHLHIFTKFQKSVNDNGDLEEEKDEENEEIEKQDLAPLPQPMLPRDKRLVSNTNHLKNLDWLATPIYASPEETKPLGEFKTLAPFMIKNLEAQGIKDAFSVQISVLKLLLEDFEKNKLQPDFRGDLLVNAATGSDYRDY</sequence>
<reference evidence="2 3" key="1">
    <citation type="submission" date="2022-09" db="EMBL/GenBank/DDBJ databases">
        <authorList>
            <person name="Palmer J.M."/>
        </authorList>
    </citation>
    <scope>NUCLEOTIDE SEQUENCE [LARGE SCALE GENOMIC DNA]</scope>
    <source>
        <strain evidence="2 3">DSM 7382</strain>
    </source>
</reference>
<feature type="compositionally biased region" description="Acidic residues" evidence="1">
    <location>
        <begin position="145"/>
        <end position="159"/>
    </location>
</feature>
<dbReference type="AlphaFoldDB" id="A0AAW0FLK5"/>
<evidence type="ECO:0000256" key="1">
    <source>
        <dbReference type="SAM" id="MobiDB-lite"/>
    </source>
</evidence>
<accession>A0AAW0FLK5</accession>
<organism evidence="2 3">
    <name type="scientific">Cerrena zonata</name>
    <dbReference type="NCBI Taxonomy" id="2478898"/>
    <lineage>
        <taxon>Eukaryota</taxon>
        <taxon>Fungi</taxon>
        <taxon>Dikarya</taxon>
        <taxon>Basidiomycota</taxon>
        <taxon>Agaricomycotina</taxon>
        <taxon>Agaricomycetes</taxon>
        <taxon>Polyporales</taxon>
        <taxon>Cerrenaceae</taxon>
        <taxon>Cerrena</taxon>
    </lineage>
</organism>
<feature type="compositionally biased region" description="Basic and acidic residues" evidence="1">
    <location>
        <begin position="83"/>
        <end position="120"/>
    </location>
</feature>
<protein>
    <submittedName>
        <fullName evidence="2">Uncharacterized protein</fullName>
    </submittedName>
</protein>
<keyword evidence="3" id="KW-1185">Reference proteome</keyword>
<dbReference type="Proteomes" id="UP001385951">
    <property type="component" value="Unassembled WGS sequence"/>
</dbReference>
<evidence type="ECO:0000313" key="2">
    <source>
        <dbReference type="EMBL" id="KAK7679895.1"/>
    </source>
</evidence>
<feature type="compositionally biased region" description="Acidic residues" evidence="1">
    <location>
        <begin position="37"/>
        <end position="73"/>
    </location>
</feature>
<comment type="caution">
    <text evidence="2">The sequence shown here is derived from an EMBL/GenBank/DDBJ whole genome shotgun (WGS) entry which is preliminary data.</text>
</comment>
<name>A0AAW0FLK5_9APHY</name>
<gene>
    <name evidence="2" type="ORF">QCA50_017054</name>
</gene>
<feature type="region of interest" description="Disordered" evidence="1">
    <location>
        <begin position="1"/>
        <end position="123"/>
    </location>
</feature>